<sequence>MTTYDTAYVDVNGIRTHYLEAGRDHDETVLLVHSGEFGAAAEFSWSAIIDGLAEQYHVLAPDMIGYGHTEKLFSFEDQFDLRVSHVGAFLETLCVDQAHVVGNSLGGGDVLSVASEPAPCEWPIEKAVSISGGGGPPDQFQDILTEFDGSRDAMADILDVLFAEEWWDESYLDRRVEMSRVPGQWQATAAIRFEPPFEQDRTFRRSNRYDRIDVPTLVVAGADDVLKSVDKMRSVHDEISDDADTRFEVIEDCGHCAQIEQPDRCLEVLLDFLEE</sequence>
<gene>
    <name evidence="2" type="ORF">EA473_08020</name>
</gene>
<proteinExistence type="predicted"/>
<organism evidence="2 3">
    <name type="scientific">Natrarchaeobius chitinivorans</name>
    <dbReference type="NCBI Taxonomy" id="1679083"/>
    <lineage>
        <taxon>Archaea</taxon>
        <taxon>Methanobacteriati</taxon>
        <taxon>Methanobacteriota</taxon>
        <taxon>Stenosarchaea group</taxon>
        <taxon>Halobacteria</taxon>
        <taxon>Halobacteriales</taxon>
        <taxon>Natrialbaceae</taxon>
        <taxon>Natrarchaeobius</taxon>
    </lineage>
</organism>
<dbReference type="PRINTS" id="PR00412">
    <property type="entry name" value="EPOXHYDRLASE"/>
</dbReference>
<dbReference type="Gene3D" id="3.40.50.1820">
    <property type="entry name" value="alpha/beta hydrolase"/>
    <property type="match status" value="1"/>
</dbReference>
<protein>
    <submittedName>
        <fullName evidence="2">Alpha/beta hydrolase</fullName>
    </submittedName>
</protein>
<reference evidence="2 3" key="1">
    <citation type="submission" date="2018-10" db="EMBL/GenBank/DDBJ databases">
        <title>Natrarchaeobius chitinivorans gen. nov., sp. nov., and Natrarchaeobius haloalkaliphilus sp. nov., alkaliphilic, chitin-utilizing haloarchaea from hypersaline alkaline lakes.</title>
        <authorList>
            <person name="Sorokin D.Y."/>
            <person name="Elcheninov A.G."/>
            <person name="Kostrikina N.A."/>
            <person name="Bale N.J."/>
            <person name="Sinninghe Damste J.S."/>
            <person name="Khijniak T.V."/>
            <person name="Kublanov I.V."/>
            <person name="Toshchakov S.V."/>
        </authorList>
    </citation>
    <scope>NUCLEOTIDE SEQUENCE [LARGE SCALE GENOMIC DNA]</scope>
    <source>
        <strain evidence="2 3">AArcht4T</strain>
    </source>
</reference>
<dbReference type="PANTHER" id="PTHR46438:SF11">
    <property type="entry name" value="LIPASE-RELATED"/>
    <property type="match status" value="1"/>
</dbReference>
<dbReference type="Proteomes" id="UP000282323">
    <property type="component" value="Unassembled WGS sequence"/>
</dbReference>
<evidence type="ECO:0000313" key="3">
    <source>
        <dbReference type="Proteomes" id="UP000282323"/>
    </source>
</evidence>
<dbReference type="EMBL" id="REGA01000005">
    <property type="protein sequence ID" value="RQG95402.1"/>
    <property type="molecule type" value="Genomic_DNA"/>
</dbReference>
<dbReference type="GO" id="GO:0016787">
    <property type="term" value="F:hydrolase activity"/>
    <property type="evidence" value="ECO:0007669"/>
    <property type="project" value="UniProtKB-KW"/>
</dbReference>
<keyword evidence="2" id="KW-0378">Hydrolase</keyword>
<feature type="domain" description="AB hydrolase-1" evidence="1">
    <location>
        <begin position="29"/>
        <end position="267"/>
    </location>
</feature>
<accession>A0A3N6NA01</accession>
<dbReference type="Pfam" id="PF12697">
    <property type="entry name" value="Abhydrolase_6"/>
    <property type="match status" value="1"/>
</dbReference>
<dbReference type="PANTHER" id="PTHR46438">
    <property type="entry name" value="ALPHA/BETA-HYDROLASES SUPERFAMILY PROTEIN"/>
    <property type="match status" value="1"/>
</dbReference>
<keyword evidence="3" id="KW-1185">Reference proteome</keyword>
<dbReference type="RefSeq" id="WP_124195113.1">
    <property type="nucleotide sequence ID" value="NZ_REGA01000005.1"/>
</dbReference>
<name>A0A3N6NA01_NATCH</name>
<dbReference type="InterPro" id="IPR000073">
    <property type="entry name" value="AB_hydrolase_1"/>
</dbReference>
<dbReference type="OrthoDB" id="111592at2157"/>
<dbReference type="InterPro" id="IPR029058">
    <property type="entry name" value="AB_hydrolase_fold"/>
</dbReference>
<evidence type="ECO:0000313" key="2">
    <source>
        <dbReference type="EMBL" id="RQG95402.1"/>
    </source>
</evidence>
<dbReference type="SUPFAM" id="SSF53474">
    <property type="entry name" value="alpha/beta-Hydrolases"/>
    <property type="match status" value="1"/>
</dbReference>
<dbReference type="InterPro" id="IPR000639">
    <property type="entry name" value="Epox_hydrolase-like"/>
</dbReference>
<evidence type="ECO:0000259" key="1">
    <source>
        <dbReference type="Pfam" id="PF12697"/>
    </source>
</evidence>
<dbReference type="PRINTS" id="PR00111">
    <property type="entry name" value="ABHYDROLASE"/>
</dbReference>
<dbReference type="AlphaFoldDB" id="A0A3N6NA01"/>
<comment type="caution">
    <text evidence="2">The sequence shown here is derived from an EMBL/GenBank/DDBJ whole genome shotgun (WGS) entry which is preliminary data.</text>
</comment>